<evidence type="ECO:0000313" key="1">
    <source>
        <dbReference type="EMBL" id="KAF9499952.1"/>
    </source>
</evidence>
<organism evidence="1 2">
    <name type="scientific">Pleurotus eryngii</name>
    <name type="common">Boletus of the steppes</name>
    <dbReference type="NCBI Taxonomy" id="5323"/>
    <lineage>
        <taxon>Eukaryota</taxon>
        <taxon>Fungi</taxon>
        <taxon>Dikarya</taxon>
        <taxon>Basidiomycota</taxon>
        <taxon>Agaricomycotina</taxon>
        <taxon>Agaricomycetes</taxon>
        <taxon>Agaricomycetidae</taxon>
        <taxon>Agaricales</taxon>
        <taxon>Pleurotineae</taxon>
        <taxon>Pleurotaceae</taxon>
        <taxon>Pleurotus</taxon>
    </lineage>
</organism>
<comment type="caution">
    <text evidence="1">The sequence shown here is derived from an EMBL/GenBank/DDBJ whole genome shotgun (WGS) entry which is preliminary data.</text>
</comment>
<accession>A0A9P6A6K4</accession>
<dbReference type="OrthoDB" id="3070206at2759"/>
<sequence>MSTDTIRPEDLYITNPNDAIWGYPLFNERSYPTQIDTMEYCLGLQRGDLNANNKSCPVPRRVPLRAEIILALQRHEWALCPDEETLRLLSKNLLDNGERPMDARRNWETIYPLQPEYTYTLFFKEDILAINSPRGPCKSGETLIQSEVHPAMTIASATRYMFDKMSREKMFKVVPPLLRCNYVLLRRVLRRSFLESNTTLGRPNVFRALDDVEAGTPEKPVLCNVEPVYDD</sequence>
<dbReference type="AlphaFoldDB" id="A0A9P6A6K4"/>
<name>A0A9P6A6K4_PLEER</name>
<reference evidence="1" key="1">
    <citation type="submission" date="2020-11" db="EMBL/GenBank/DDBJ databases">
        <authorList>
            <consortium name="DOE Joint Genome Institute"/>
            <person name="Ahrendt S."/>
            <person name="Riley R."/>
            <person name="Andreopoulos W."/>
            <person name="Labutti K."/>
            <person name="Pangilinan J."/>
            <person name="Ruiz-Duenas F.J."/>
            <person name="Barrasa J.M."/>
            <person name="Sanchez-Garcia M."/>
            <person name="Camarero S."/>
            <person name="Miyauchi S."/>
            <person name="Serrano A."/>
            <person name="Linde D."/>
            <person name="Babiker R."/>
            <person name="Drula E."/>
            <person name="Ayuso-Fernandez I."/>
            <person name="Pacheco R."/>
            <person name="Padilla G."/>
            <person name="Ferreira P."/>
            <person name="Barriuso J."/>
            <person name="Kellner H."/>
            <person name="Castanera R."/>
            <person name="Alfaro M."/>
            <person name="Ramirez L."/>
            <person name="Pisabarro A.G."/>
            <person name="Kuo A."/>
            <person name="Tritt A."/>
            <person name="Lipzen A."/>
            <person name="He G."/>
            <person name="Yan M."/>
            <person name="Ng V."/>
            <person name="Cullen D."/>
            <person name="Martin F."/>
            <person name="Rosso M.-N."/>
            <person name="Henrissat B."/>
            <person name="Hibbett D."/>
            <person name="Martinez A.T."/>
            <person name="Grigoriev I.V."/>
        </authorList>
    </citation>
    <scope>NUCLEOTIDE SEQUENCE</scope>
    <source>
        <strain evidence="1">ATCC 90797</strain>
    </source>
</reference>
<gene>
    <name evidence="1" type="ORF">BDN71DRAFT_1440968</name>
</gene>
<proteinExistence type="predicted"/>
<evidence type="ECO:0000313" key="2">
    <source>
        <dbReference type="Proteomes" id="UP000807025"/>
    </source>
</evidence>
<keyword evidence="2" id="KW-1185">Reference proteome</keyword>
<dbReference type="EMBL" id="MU154529">
    <property type="protein sequence ID" value="KAF9499952.1"/>
    <property type="molecule type" value="Genomic_DNA"/>
</dbReference>
<dbReference type="Proteomes" id="UP000807025">
    <property type="component" value="Unassembled WGS sequence"/>
</dbReference>
<protein>
    <submittedName>
        <fullName evidence="1">Uncharacterized protein</fullName>
    </submittedName>
</protein>